<name>A0A1Y0AYQ1_9LAMI</name>
<dbReference type="EMBL" id="KY774314">
    <property type="protein sequence ID" value="ART30283.1"/>
    <property type="molecule type" value="Genomic_DNA"/>
</dbReference>
<gene>
    <name evidence="1" type="ORF">AEK19_MT0417</name>
</gene>
<evidence type="ECO:0000313" key="1">
    <source>
        <dbReference type="EMBL" id="ART30283.1"/>
    </source>
</evidence>
<sequence length="60" mass="6956">MPAQQKGFSFCFTRIFHGIVDMKPPRMNETEFDLLIGSPIARIDVKEDESVILYKRNHST</sequence>
<dbReference type="AlphaFoldDB" id="A0A1Y0AYQ1"/>
<reference evidence="1" key="1">
    <citation type="submission" date="2017-03" db="EMBL/GenBank/DDBJ databases">
        <title>The mitochondrial genome of the carnivorous plant Utricularia reniformis (Lentibulariaceae): structure, comparative analysis and evolutionary landmarks.</title>
        <authorList>
            <person name="Silva S.R."/>
            <person name="Alvarenga D.O."/>
            <person name="Michael T.P."/>
            <person name="Miranda V.F.O."/>
            <person name="Varani A.M."/>
        </authorList>
    </citation>
    <scope>NUCLEOTIDE SEQUENCE</scope>
</reference>
<keyword evidence="1" id="KW-0496">Mitochondrion</keyword>
<protein>
    <submittedName>
        <fullName evidence="1">Uncharacterized protein</fullName>
    </submittedName>
</protein>
<organism evidence="1">
    <name type="scientific">Utricularia reniformis</name>
    <dbReference type="NCBI Taxonomy" id="192314"/>
    <lineage>
        <taxon>Eukaryota</taxon>
        <taxon>Viridiplantae</taxon>
        <taxon>Streptophyta</taxon>
        <taxon>Embryophyta</taxon>
        <taxon>Tracheophyta</taxon>
        <taxon>Spermatophyta</taxon>
        <taxon>Magnoliopsida</taxon>
        <taxon>eudicotyledons</taxon>
        <taxon>Gunneridae</taxon>
        <taxon>Pentapetalae</taxon>
        <taxon>asterids</taxon>
        <taxon>lamiids</taxon>
        <taxon>Lamiales</taxon>
        <taxon>Lentibulariaceae</taxon>
        <taxon>Utricularia</taxon>
    </lineage>
</organism>
<geneLocation type="mitochondrion" evidence="1"/>
<accession>A0A1Y0AYQ1</accession>
<proteinExistence type="predicted"/>